<dbReference type="EMBL" id="CP041217">
    <property type="protein sequence ID" value="QDH23836.1"/>
    <property type="molecule type" value="Genomic_DNA"/>
</dbReference>
<evidence type="ECO:0000313" key="7">
    <source>
        <dbReference type="EMBL" id="QDH23836.1"/>
    </source>
</evidence>
<dbReference type="CDD" id="cd18793">
    <property type="entry name" value="SF2_C_SNF"/>
    <property type="match status" value="1"/>
</dbReference>
<dbReference type="Pfam" id="PF00176">
    <property type="entry name" value="SNF2-rel_dom"/>
    <property type="match status" value="1"/>
</dbReference>
<feature type="compositionally biased region" description="Low complexity" evidence="3">
    <location>
        <begin position="94"/>
        <end position="111"/>
    </location>
</feature>
<sequence length="1171" mass="130544">MIKSLCGAGPYRKGEALFHAGKAEVIRLPEEGPGVYEAYVRDGDSLHLTLRFGADDGIFAECDCSAGFAFERCCKHTAAALLQLLHLRREGRPANAGRPEAEAPGPETAAGSRSERASERPTAEAAGTVESVGPVDSVDSVDPSDSGDPVDPVDPAGTAGAVRNNAGAASAGPKRSGPPRGVSDAAERPEDRLVGRVMDLFRQQPRALAGSRAIFESRRELTAEFGVAPYPHGPRRGLLGIELRVGFDRTYAVPDIREFLARFERGESYSFSRHFAYDPSRDCFGLRDDAVLLRLAEIRRSEKMQRASAGALYTGEIGDPPSLPLPPHAWDGLLPLLREAPFSAVRGGSRTHPGVELSTEPLPLRFEFRRAGEADRSLIMIARGMADTLVLEAYGLTLHAGKFYRLGAAEARRLADLQRILRAEEEAGGSAESMRIPEEQVEAFMEEVVPGLMKLGDVFMDHSVSDEVVRIPLEARVYLDRVGDRLLAGLEFQYGDIQINPLERAERRRGESRILVREGGKELQILELMENAGFTRTESGYYMQAEEREFTFLHTIVPHLEQLAKVYATTSVKERVIAVHAPPRISAQFDERSNWLEFRFEIDGIPEAEIREAIAALQDKRRYYRLRSGALLPLETQAFRTLLEFLNGSRPFLPDEDSASFRVPVAEGLHLLAEAASGADGGPIRPDRKLRRLLDSLRSPDLLDFPLPESMETVLRDYQQTGYRWLKTLAHYRLGGVLADDMGLGKTVQSIAYLLSVLPEIRQSGRPALIVAPASLLYNWRSELERFAPQIRAAVADGTRAEREALFAPGGAGQTDVWIVSYPLLRRDLPHYEAMELHTLVLDEAQAIKNPDTQTARAVKALRAGFRFALTGTPIENSLEELRSVFDAVLPGLYPDRRKFAELTRERIAQRARPFLLRRLKSDVLRELPEKIESIRVTELLPEQKRLYAAHLAKLRYETLEHLDNSAELGRSRLQFLAGLTRLRQICCHPALFVDGYAGRSAKFEQLLETLEECRRAGRRVLVFSQFTEMLGLIRRELGFRDMPFFYLDGSTPPSERLELCDRFNAGDKDVFLISLKAGGTGLNLTGADTVILYDLWWNPAVERQAEDRAHRMGQTKVVQVIRLVAKGTVEDKMHELQRKKAALIDDVIRPGEDSLTSLTDADLLDLLREE</sequence>
<protein>
    <submittedName>
        <fullName evidence="7">Helicase SNF</fullName>
    </submittedName>
</protein>
<keyword evidence="7" id="KW-0347">Helicase</keyword>
<dbReference type="PROSITE" id="PS51192">
    <property type="entry name" value="HELICASE_ATP_BIND_1"/>
    <property type="match status" value="1"/>
</dbReference>
<feature type="domain" description="SWIM-type" evidence="4">
    <location>
        <begin position="48"/>
        <end position="85"/>
    </location>
</feature>
<dbReference type="Proteomes" id="UP000316968">
    <property type="component" value="Chromosome"/>
</dbReference>
<dbReference type="InterPro" id="IPR007527">
    <property type="entry name" value="Znf_SWIM"/>
</dbReference>
<dbReference type="FunFam" id="3.40.50.300:FF:000533">
    <property type="entry name" value="Helicase, Snf2 family"/>
    <property type="match status" value="1"/>
</dbReference>
<evidence type="ECO:0000256" key="1">
    <source>
        <dbReference type="ARBA" id="ARBA00022801"/>
    </source>
</evidence>
<keyword evidence="7" id="KW-0547">Nucleotide-binding</keyword>
<dbReference type="SMART" id="SM00487">
    <property type="entry name" value="DEXDc"/>
    <property type="match status" value="1"/>
</dbReference>
<dbReference type="GO" id="GO:0016787">
    <property type="term" value="F:hydrolase activity"/>
    <property type="evidence" value="ECO:0007669"/>
    <property type="project" value="UniProtKB-KW"/>
</dbReference>
<reference evidence="7 8" key="1">
    <citation type="submission" date="2019-06" db="EMBL/GenBank/DDBJ databases">
        <title>Saccharibacillus brassicae sp. nov., an endophytic bacterium isolated from Chinese cabbage seeds (Brassica pekinensis).</title>
        <authorList>
            <person name="Jiang L."/>
            <person name="Lee J."/>
            <person name="Kim S.W."/>
        </authorList>
    </citation>
    <scope>NUCLEOTIDE SEQUENCE [LARGE SCALE GENOMIC DNA]</scope>
    <source>
        <strain evidence="8">KCTC 43072 / ATSA2</strain>
    </source>
</reference>
<evidence type="ECO:0000313" key="8">
    <source>
        <dbReference type="Proteomes" id="UP000316968"/>
    </source>
</evidence>
<dbReference type="InterPro" id="IPR000330">
    <property type="entry name" value="SNF2_N"/>
</dbReference>
<organism evidence="7 8">
    <name type="scientific">Saccharibacillus brassicae</name>
    <dbReference type="NCBI Taxonomy" id="2583377"/>
    <lineage>
        <taxon>Bacteria</taxon>
        <taxon>Bacillati</taxon>
        <taxon>Bacillota</taxon>
        <taxon>Bacilli</taxon>
        <taxon>Bacillales</taxon>
        <taxon>Paenibacillaceae</taxon>
        <taxon>Saccharibacillus</taxon>
    </lineage>
</organism>
<gene>
    <name evidence="7" type="ORF">FFV09_18145</name>
</gene>
<dbReference type="InterPro" id="IPR049730">
    <property type="entry name" value="SNF2/RAD54-like_C"/>
</dbReference>
<keyword evidence="2" id="KW-0863">Zinc-finger</keyword>
<dbReference type="OrthoDB" id="9760715at2"/>
<evidence type="ECO:0000259" key="5">
    <source>
        <dbReference type="PROSITE" id="PS51192"/>
    </source>
</evidence>
<dbReference type="PROSITE" id="PS51194">
    <property type="entry name" value="HELICASE_CTER"/>
    <property type="match status" value="1"/>
</dbReference>
<dbReference type="Gene3D" id="3.40.50.300">
    <property type="entry name" value="P-loop containing nucleotide triphosphate hydrolases"/>
    <property type="match status" value="1"/>
</dbReference>
<dbReference type="GO" id="GO:0005524">
    <property type="term" value="F:ATP binding"/>
    <property type="evidence" value="ECO:0007669"/>
    <property type="project" value="InterPro"/>
</dbReference>
<keyword evidence="1" id="KW-0378">Hydrolase</keyword>
<dbReference type="AlphaFoldDB" id="A0A4Y6V5I0"/>
<keyword evidence="7" id="KW-0067">ATP-binding</keyword>
<keyword evidence="2" id="KW-0862">Zinc</keyword>
<dbReference type="GO" id="GO:0004386">
    <property type="term" value="F:helicase activity"/>
    <property type="evidence" value="ECO:0007669"/>
    <property type="project" value="UniProtKB-KW"/>
</dbReference>
<dbReference type="InterPro" id="IPR038718">
    <property type="entry name" value="SNF2-like_sf"/>
</dbReference>
<feature type="compositionally biased region" description="Low complexity" evidence="3">
    <location>
        <begin position="131"/>
        <end position="155"/>
    </location>
</feature>
<feature type="compositionally biased region" description="Basic and acidic residues" evidence="3">
    <location>
        <begin position="113"/>
        <end position="122"/>
    </location>
</feature>
<dbReference type="Gene3D" id="3.40.50.10810">
    <property type="entry name" value="Tandem AAA-ATPase domain"/>
    <property type="match status" value="1"/>
</dbReference>
<dbReference type="Pfam" id="PF08455">
    <property type="entry name" value="SNF2_assoc"/>
    <property type="match status" value="1"/>
</dbReference>
<feature type="region of interest" description="Disordered" evidence="3">
    <location>
        <begin position="94"/>
        <end position="189"/>
    </location>
</feature>
<evidence type="ECO:0000256" key="3">
    <source>
        <dbReference type="SAM" id="MobiDB-lite"/>
    </source>
</evidence>
<evidence type="ECO:0000259" key="6">
    <source>
        <dbReference type="PROSITE" id="PS51194"/>
    </source>
</evidence>
<name>A0A4Y6V5I0_SACBS</name>
<dbReference type="SMART" id="SM00490">
    <property type="entry name" value="HELICc"/>
    <property type="match status" value="1"/>
</dbReference>
<accession>A0A4Y6V5I0</accession>
<dbReference type="InterPro" id="IPR027417">
    <property type="entry name" value="P-loop_NTPase"/>
</dbReference>
<dbReference type="InterPro" id="IPR001650">
    <property type="entry name" value="Helicase_C-like"/>
</dbReference>
<dbReference type="GO" id="GO:0008270">
    <property type="term" value="F:zinc ion binding"/>
    <property type="evidence" value="ECO:0007669"/>
    <property type="project" value="UniProtKB-KW"/>
</dbReference>
<feature type="domain" description="Helicase ATP-binding" evidence="5">
    <location>
        <begin position="727"/>
        <end position="892"/>
    </location>
</feature>
<dbReference type="InterPro" id="IPR014001">
    <property type="entry name" value="Helicase_ATP-bd"/>
</dbReference>
<dbReference type="PROSITE" id="PS50966">
    <property type="entry name" value="ZF_SWIM"/>
    <property type="match status" value="1"/>
</dbReference>
<dbReference type="InterPro" id="IPR013663">
    <property type="entry name" value="Helicase_SWF/SNF/SWI_bac"/>
</dbReference>
<dbReference type="SUPFAM" id="SSF52540">
    <property type="entry name" value="P-loop containing nucleoside triphosphate hydrolases"/>
    <property type="match status" value="2"/>
</dbReference>
<evidence type="ECO:0000259" key="4">
    <source>
        <dbReference type="PROSITE" id="PS50966"/>
    </source>
</evidence>
<dbReference type="Pfam" id="PF00271">
    <property type="entry name" value="Helicase_C"/>
    <property type="match status" value="1"/>
</dbReference>
<keyword evidence="2" id="KW-0479">Metal-binding</keyword>
<dbReference type="KEGG" id="saca:FFV09_18145"/>
<keyword evidence="8" id="KW-1185">Reference proteome</keyword>
<proteinExistence type="predicted"/>
<dbReference type="PANTHER" id="PTHR10799">
    <property type="entry name" value="SNF2/RAD54 HELICASE FAMILY"/>
    <property type="match status" value="1"/>
</dbReference>
<evidence type="ECO:0000256" key="2">
    <source>
        <dbReference type="PROSITE-ProRule" id="PRU00325"/>
    </source>
</evidence>
<feature type="domain" description="Helicase C-terminal" evidence="6">
    <location>
        <begin position="1003"/>
        <end position="1165"/>
    </location>
</feature>